<name>A0ABQ9CTW0_9PASS</name>
<feature type="region of interest" description="Disordered" evidence="1">
    <location>
        <begin position="1"/>
        <end position="22"/>
    </location>
</feature>
<evidence type="ECO:0000313" key="3">
    <source>
        <dbReference type="Proteomes" id="UP001145742"/>
    </source>
</evidence>
<gene>
    <name evidence="2" type="ORF">WISP_136443</name>
</gene>
<keyword evidence="3" id="KW-1185">Reference proteome</keyword>
<comment type="caution">
    <text evidence="2">The sequence shown here is derived from an EMBL/GenBank/DDBJ whole genome shotgun (WGS) entry which is preliminary data.</text>
</comment>
<accession>A0ABQ9CTW0</accession>
<dbReference type="Proteomes" id="UP001145742">
    <property type="component" value="Unassembled WGS sequence"/>
</dbReference>
<dbReference type="EMBL" id="WHWB01034682">
    <property type="protein sequence ID" value="KAJ7405970.1"/>
    <property type="molecule type" value="Genomic_DNA"/>
</dbReference>
<protein>
    <submittedName>
        <fullName evidence="2">Uncharacterized protein</fullName>
    </submittedName>
</protein>
<reference evidence="2" key="1">
    <citation type="submission" date="2019-10" db="EMBL/GenBank/DDBJ databases">
        <authorList>
            <person name="Soares A.E.R."/>
            <person name="Aleixo A."/>
            <person name="Schneider P."/>
            <person name="Miyaki C.Y."/>
            <person name="Schneider M.P."/>
            <person name="Mello C."/>
            <person name="Vasconcelos A.T.R."/>
        </authorList>
    </citation>
    <scope>NUCLEOTIDE SEQUENCE</scope>
    <source>
        <tissue evidence="2">Muscle</tissue>
    </source>
</reference>
<proteinExistence type="predicted"/>
<evidence type="ECO:0000313" key="2">
    <source>
        <dbReference type="EMBL" id="KAJ7405970.1"/>
    </source>
</evidence>
<organism evidence="2 3">
    <name type="scientific">Willisornis vidua</name>
    <name type="common">Xingu scale-backed antbird</name>
    <dbReference type="NCBI Taxonomy" id="1566151"/>
    <lineage>
        <taxon>Eukaryota</taxon>
        <taxon>Metazoa</taxon>
        <taxon>Chordata</taxon>
        <taxon>Craniata</taxon>
        <taxon>Vertebrata</taxon>
        <taxon>Euteleostomi</taxon>
        <taxon>Archelosauria</taxon>
        <taxon>Archosauria</taxon>
        <taxon>Dinosauria</taxon>
        <taxon>Saurischia</taxon>
        <taxon>Theropoda</taxon>
        <taxon>Coelurosauria</taxon>
        <taxon>Aves</taxon>
        <taxon>Neognathae</taxon>
        <taxon>Neoaves</taxon>
        <taxon>Telluraves</taxon>
        <taxon>Australaves</taxon>
        <taxon>Passeriformes</taxon>
        <taxon>Thamnophilidae</taxon>
        <taxon>Willisornis</taxon>
    </lineage>
</organism>
<evidence type="ECO:0000256" key="1">
    <source>
        <dbReference type="SAM" id="MobiDB-lite"/>
    </source>
</evidence>
<sequence>MELEPPAELPEPRGASKGPPRSVMPCVGQHFISDQKVSKEFPQIYRTIMELIFPYWSRLGCLVGNILVNQNILQGGSQGFKHYLVACYTGVVLGSQYWGQILFSSFANHLDDGMDTPDLQMTPGTAALQKDLDNLKESIDLNFKVKQTPSAASGMG</sequence>